<evidence type="ECO:0000256" key="1">
    <source>
        <dbReference type="SAM" id="MobiDB-lite"/>
    </source>
</evidence>
<name>Q6K2X6_ORYSJ</name>
<proteinExistence type="predicted"/>
<feature type="compositionally biased region" description="Gly residues" evidence="1">
    <location>
        <begin position="1"/>
        <end position="10"/>
    </location>
</feature>
<feature type="region of interest" description="Disordered" evidence="1">
    <location>
        <begin position="1"/>
        <end position="49"/>
    </location>
</feature>
<dbReference type="Proteomes" id="UP000000763">
    <property type="component" value="Chromosome 9"/>
</dbReference>
<evidence type="ECO:0000313" key="2">
    <source>
        <dbReference type="EMBL" id="BAD20011.1"/>
    </source>
</evidence>
<dbReference type="EMBL" id="AP005744">
    <property type="protein sequence ID" value="BAD20011.1"/>
    <property type="molecule type" value="Genomic_DNA"/>
</dbReference>
<protein>
    <submittedName>
        <fullName evidence="2">Uncharacterized protein</fullName>
    </submittedName>
</protein>
<accession>Q6K2X6</accession>
<sequence length="84" mass="8833">MDRVHGGGARPKGTAVAHGRTAKRRRRTATSNRRRAGEDDGGGLTVYCGREVTDSDRDDVNREKKAGAVIGASGAVVELMVVVA</sequence>
<gene>
    <name evidence="2" type="primary">OJ1512_E04.4</name>
</gene>
<feature type="compositionally biased region" description="Basic residues" evidence="1">
    <location>
        <begin position="20"/>
        <end position="34"/>
    </location>
</feature>
<reference evidence="3" key="1">
    <citation type="journal article" date="2005" name="Nature">
        <title>The map-based sequence of the rice genome.</title>
        <authorList>
            <consortium name="International rice genome sequencing project (IRGSP)"/>
            <person name="Matsumoto T."/>
            <person name="Wu J."/>
            <person name="Kanamori H."/>
            <person name="Katayose Y."/>
            <person name="Fujisawa M."/>
            <person name="Namiki N."/>
            <person name="Mizuno H."/>
            <person name="Yamamoto K."/>
            <person name="Antonio B.A."/>
            <person name="Baba T."/>
            <person name="Sakata K."/>
            <person name="Nagamura Y."/>
            <person name="Aoki H."/>
            <person name="Arikawa K."/>
            <person name="Arita K."/>
            <person name="Bito T."/>
            <person name="Chiden Y."/>
            <person name="Fujitsuka N."/>
            <person name="Fukunaka R."/>
            <person name="Hamada M."/>
            <person name="Harada C."/>
            <person name="Hayashi A."/>
            <person name="Hijishita S."/>
            <person name="Honda M."/>
            <person name="Hosokawa S."/>
            <person name="Ichikawa Y."/>
            <person name="Idonuma A."/>
            <person name="Iijima M."/>
            <person name="Ikeda M."/>
            <person name="Ikeno M."/>
            <person name="Ito K."/>
            <person name="Ito S."/>
            <person name="Ito T."/>
            <person name="Ito Y."/>
            <person name="Ito Y."/>
            <person name="Iwabuchi A."/>
            <person name="Kamiya K."/>
            <person name="Karasawa W."/>
            <person name="Kurita K."/>
            <person name="Katagiri S."/>
            <person name="Kikuta A."/>
            <person name="Kobayashi H."/>
            <person name="Kobayashi N."/>
            <person name="Machita K."/>
            <person name="Maehara T."/>
            <person name="Masukawa M."/>
            <person name="Mizubayashi T."/>
            <person name="Mukai Y."/>
            <person name="Nagasaki H."/>
            <person name="Nagata Y."/>
            <person name="Naito S."/>
            <person name="Nakashima M."/>
            <person name="Nakama Y."/>
            <person name="Nakamichi Y."/>
            <person name="Nakamura M."/>
            <person name="Meguro A."/>
            <person name="Negishi M."/>
            <person name="Ohta I."/>
            <person name="Ohta T."/>
            <person name="Okamoto M."/>
            <person name="Ono N."/>
            <person name="Saji S."/>
            <person name="Sakaguchi M."/>
            <person name="Sakai K."/>
            <person name="Shibata M."/>
            <person name="Shimokawa T."/>
            <person name="Song J."/>
            <person name="Takazaki Y."/>
            <person name="Terasawa K."/>
            <person name="Tsugane M."/>
            <person name="Tsuji K."/>
            <person name="Ueda S."/>
            <person name="Waki K."/>
            <person name="Yamagata H."/>
            <person name="Yamamoto M."/>
            <person name="Yamamoto S."/>
            <person name="Yamane H."/>
            <person name="Yoshiki S."/>
            <person name="Yoshihara R."/>
            <person name="Yukawa K."/>
            <person name="Zhong H."/>
            <person name="Yano M."/>
            <person name="Yuan Q."/>
            <person name="Ouyang S."/>
            <person name="Liu J."/>
            <person name="Jones K.M."/>
            <person name="Gansberger K."/>
            <person name="Moffat K."/>
            <person name="Hill J."/>
            <person name="Bera J."/>
            <person name="Fadrosh D."/>
            <person name="Jin S."/>
            <person name="Johri S."/>
            <person name="Kim M."/>
            <person name="Overton L."/>
            <person name="Reardon M."/>
            <person name="Tsitrin T."/>
            <person name="Vuong H."/>
            <person name="Weaver B."/>
            <person name="Ciecko A."/>
            <person name="Tallon L."/>
            <person name="Jackson J."/>
            <person name="Pai G."/>
            <person name="Aken S.V."/>
            <person name="Utterback T."/>
            <person name="Reidmuller S."/>
            <person name="Feldblyum T."/>
            <person name="Hsiao J."/>
            <person name="Zismann V."/>
            <person name="Iobst S."/>
            <person name="de Vazeille A.R."/>
            <person name="Buell C.R."/>
            <person name="Ying K."/>
            <person name="Li Y."/>
            <person name="Lu T."/>
            <person name="Huang Y."/>
            <person name="Zhao Q."/>
            <person name="Feng Q."/>
            <person name="Zhang L."/>
            <person name="Zhu J."/>
            <person name="Weng Q."/>
            <person name="Mu J."/>
            <person name="Lu Y."/>
            <person name="Fan D."/>
            <person name="Liu Y."/>
            <person name="Guan J."/>
            <person name="Zhang Y."/>
            <person name="Yu S."/>
            <person name="Liu X."/>
            <person name="Zhang Y."/>
            <person name="Hong G."/>
            <person name="Han B."/>
            <person name="Choisne N."/>
            <person name="Demange N."/>
            <person name="Orjeda G."/>
            <person name="Samain S."/>
            <person name="Cattolico L."/>
            <person name="Pelletier E."/>
            <person name="Couloux A."/>
            <person name="Segurens B."/>
            <person name="Wincker P."/>
            <person name="D'Hont A."/>
            <person name="Scarpelli C."/>
            <person name="Weissenbach J."/>
            <person name="Salanoubat M."/>
            <person name="Quetier F."/>
            <person name="Yu Y."/>
            <person name="Kim H.R."/>
            <person name="Rambo T."/>
            <person name="Currie J."/>
            <person name="Collura K."/>
            <person name="Luo M."/>
            <person name="Yang T."/>
            <person name="Ammiraju J.S.S."/>
            <person name="Engler F."/>
            <person name="Soderlund C."/>
            <person name="Wing R.A."/>
            <person name="Palmer L.E."/>
            <person name="de la Bastide M."/>
            <person name="Spiegel L."/>
            <person name="Nascimento L."/>
            <person name="Zutavern T."/>
            <person name="O'Shaughnessy A."/>
            <person name="Dike S."/>
            <person name="Dedhia N."/>
            <person name="Preston R."/>
            <person name="Balija V."/>
            <person name="McCombie W.R."/>
            <person name="Chow T."/>
            <person name="Chen H."/>
            <person name="Chung M."/>
            <person name="Chen C."/>
            <person name="Shaw J."/>
            <person name="Wu H."/>
            <person name="Hsiao K."/>
            <person name="Chao Y."/>
            <person name="Chu M."/>
            <person name="Cheng C."/>
            <person name="Hour A."/>
            <person name="Lee P."/>
            <person name="Lin S."/>
            <person name="Lin Y."/>
            <person name="Liou J."/>
            <person name="Liu S."/>
            <person name="Hsing Y."/>
            <person name="Raghuvanshi S."/>
            <person name="Mohanty A."/>
            <person name="Bharti A.K."/>
            <person name="Gaur A."/>
            <person name="Gupta V."/>
            <person name="Kumar D."/>
            <person name="Ravi V."/>
            <person name="Vij S."/>
            <person name="Kapur A."/>
            <person name="Khurana P."/>
            <person name="Khurana P."/>
            <person name="Khurana J.P."/>
            <person name="Tyagi A.K."/>
            <person name="Gaikwad K."/>
            <person name="Singh A."/>
            <person name="Dalal V."/>
            <person name="Srivastava S."/>
            <person name="Dixit A."/>
            <person name="Pal A.K."/>
            <person name="Ghazi I.A."/>
            <person name="Yadav M."/>
            <person name="Pandit A."/>
            <person name="Bhargava A."/>
            <person name="Sureshbabu K."/>
            <person name="Batra K."/>
            <person name="Sharma T.R."/>
            <person name="Mohapatra T."/>
            <person name="Singh N.K."/>
            <person name="Messing J."/>
            <person name="Nelson A.B."/>
            <person name="Fuks G."/>
            <person name="Kavchok S."/>
            <person name="Keizer G."/>
            <person name="Linton E."/>
            <person name="Llaca V."/>
            <person name="Song R."/>
            <person name="Tanyolac B."/>
            <person name="Young S."/>
            <person name="Ho-Il K."/>
            <person name="Hahn J.H."/>
            <person name="Sangsakoo G."/>
            <person name="Vanavichit A."/>
            <person name="de Mattos Luiz.A.T."/>
            <person name="Zimmer P.D."/>
            <person name="Malone G."/>
            <person name="Dellagostin O."/>
            <person name="de Oliveira A.C."/>
            <person name="Bevan M."/>
            <person name="Bancroft I."/>
            <person name="Minx P."/>
            <person name="Cordum H."/>
            <person name="Wilson R."/>
            <person name="Cheng Z."/>
            <person name="Jin W."/>
            <person name="Jiang J."/>
            <person name="Leong S.A."/>
            <person name="Iwama H."/>
            <person name="Gojobori T."/>
            <person name="Itoh T."/>
            <person name="Niimura Y."/>
            <person name="Fujii Y."/>
            <person name="Habara T."/>
            <person name="Sakai H."/>
            <person name="Sato Y."/>
            <person name="Wilson G."/>
            <person name="Kumar K."/>
            <person name="McCouch S."/>
            <person name="Juretic N."/>
            <person name="Hoen D."/>
            <person name="Wright S."/>
            <person name="Bruskiewich R."/>
            <person name="Bureau T."/>
            <person name="Miyao A."/>
            <person name="Hirochika H."/>
            <person name="Nishikawa T."/>
            <person name="Kadowaki K."/>
            <person name="Sugiura M."/>
            <person name="Burr B."/>
            <person name="Sasaki T."/>
        </authorList>
    </citation>
    <scope>NUCLEOTIDE SEQUENCE [LARGE SCALE GENOMIC DNA]</scope>
    <source>
        <strain evidence="3">cv. Nipponbare</strain>
    </source>
</reference>
<evidence type="ECO:0000313" key="3">
    <source>
        <dbReference type="Proteomes" id="UP000000763"/>
    </source>
</evidence>
<dbReference type="AlphaFoldDB" id="Q6K2X6"/>
<organism evidence="2 3">
    <name type="scientific">Oryza sativa subsp. japonica</name>
    <name type="common">Rice</name>
    <dbReference type="NCBI Taxonomy" id="39947"/>
    <lineage>
        <taxon>Eukaryota</taxon>
        <taxon>Viridiplantae</taxon>
        <taxon>Streptophyta</taxon>
        <taxon>Embryophyta</taxon>
        <taxon>Tracheophyta</taxon>
        <taxon>Spermatophyta</taxon>
        <taxon>Magnoliopsida</taxon>
        <taxon>Liliopsida</taxon>
        <taxon>Poales</taxon>
        <taxon>Poaceae</taxon>
        <taxon>BOP clade</taxon>
        <taxon>Oryzoideae</taxon>
        <taxon>Oryzeae</taxon>
        <taxon>Oryzinae</taxon>
        <taxon>Oryza</taxon>
        <taxon>Oryza sativa</taxon>
    </lineage>
</organism>
<reference evidence="3" key="2">
    <citation type="journal article" date="2008" name="Nucleic Acids Res.">
        <title>The rice annotation project database (RAP-DB): 2008 update.</title>
        <authorList>
            <consortium name="The rice annotation project (RAP)"/>
        </authorList>
    </citation>
    <scope>GENOME REANNOTATION</scope>
    <source>
        <strain evidence="3">cv. Nipponbare</strain>
    </source>
</reference>